<sequence length="179" mass="20349">MIDSTMLVIGRLFFSGKRFFKPEINEPKPSVNLDEPSVRPISLDDRLLKRAPLLLLLADVSLLKYASLKFIDESLVISLICLICLREVRSQLRSARIFSHSSANDFGRSEVNVNMMYVRSLSSWLSVLVLVFKSSKNRFWVAGFPTFCSTSKNASRFLESSSLISSDKTVMCISMMFFR</sequence>
<proteinExistence type="predicted"/>
<dbReference type="EMBL" id="JAEUBE010000158">
    <property type="protein sequence ID" value="KAH3667968.1"/>
    <property type="molecule type" value="Genomic_DNA"/>
</dbReference>
<keyword evidence="2" id="KW-1185">Reference proteome</keyword>
<gene>
    <name evidence="1" type="ORF">OGAPHI_001722</name>
</gene>
<reference evidence="1" key="1">
    <citation type="journal article" date="2021" name="Open Biol.">
        <title>Shared evolutionary footprints suggest mitochondrial oxidative damage underlies multiple complex I losses in fungi.</title>
        <authorList>
            <person name="Schikora-Tamarit M.A."/>
            <person name="Marcet-Houben M."/>
            <person name="Nosek J."/>
            <person name="Gabaldon T."/>
        </authorList>
    </citation>
    <scope>NUCLEOTIDE SEQUENCE</scope>
    <source>
        <strain evidence="1">CBS6075</strain>
    </source>
</reference>
<dbReference type="RefSeq" id="XP_046062382.1">
    <property type="nucleotide sequence ID" value="XM_046202514.1"/>
</dbReference>
<dbReference type="AlphaFoldDB" id="A0A9P8T6D2"/>
<comment type="caution">
    <text evidence="1">The sequence shown here is derived from an EMBL/GenBank/DDBJ whole genome shotgun (WGS) entry which is preliminary data.</text>
</comment>
<dbReference type="GeneID" id="70233689"/>
<name>A0A9P8T6D2_9ASCO</name>
<evidence type="ECO:0000313" key="1">
    <source>
        <dbReference type="EMBL" id="KAH3667968.1"/>
    </source>
</evidence>
<reference evidence="1" key="2">
    <citation type="submission" date="2021-01" db="EMBL/GenBank/DDBJ databases">
        <authorList>
            <person name="Schikora-Tamarit M.A."/>
        </authorList>
    </citation>
    <scope>NUCLEOTIDE SEQUENCE</scope>
    <source>
        <strain evidence="1">CBS6075</strain>
    </source>
</reference>
<accession>A0A9P8T6D2</accession>
<dbReference type="Proteomes" id="UP000769157">
    <property type="component" value="Unassembled WGS sequence"/>
</dbReference>
<protein>
    <submittedName>
        <fullName evidence="1">Uncharacterized protein</fullName>
    </submittedName>
</protein>
<evidence type="ECO:0000313" key="2">
    <source>
        <dbReference type="Proteomes" id="UP000769157"/>
    </source>
</evidence>
<organism evidence="1 2">
    <name type="scientific">Ogataea philodendri</name>
    <dbReference type="NCBI Taxonomy" id="1378263"/>
    <lineage>
        <taxon>Eukaryota</taxon>
        <taxon>Fungi</taxon>
        <taxon>Dikarya</taxon>
        <taxon>Ascomycota</taxon>
        <taxon>Saccharomycotina</taxon>
        <taxon>Pichiomycetes</taxon>
        <taxon>Pichiales</taxon>
        <taxon>Pichiaceae</taxon>
        <taxon>Ogataea</taxon>
    </lineage>
</organism>